<feature type="transmembrane region" description="Helical" evidence="25">
    <location>
        <begin position="278"/>
        <end position="295"/>
    </location>
</feature>
<comment type="catalytic activity">
    <reaction evidence="10">
        <text>L-alpha-aminoacyl-L-arginine(out) = L-alpha-aminoacyl-L-arginine(in)</text>
        <dbReference type="Rhea" id="RHEA:79367"/>
        <dbReference type="ChEBI" id="CHEBI:229968"/>
    </reaction>
</comment>
<comment type="catalytic activity">
    <reaction evidence="14">
        <text>L-aspartyl-L-lysine(out) = L-aspartyl-L-lysine(in)</text>
        <dbReference type="Rhea" id="RHEA:79411"/>
        <dbReference type="ChEBI" id="CHEBI:229953"/>
    </reaction>
</comment>
<comment type="catalytic activity">
    <reaction evidence="8">
        <text>L-lysyl-L-alanine(out) = L-lysyl-L-alanine(in)</text>
        <dbReference type="Rhea" id="RHEA:79399"/>
        <dbReference type="ChEBI" id="CHEBI:229954"/>
    </reaction>
</comment>
<comment type="subcellular location">
    <subcellularLocation>
        <location evidence="1">Lysosome membrane</location>
        <topology evidence="1">Multi-pass membrane protein</topology>
    </subcellularLocation>
</comment>
<feature type="transmembrane region" description="Helical" evidence="25">
    <location>
        <begin position="87"/>
        <end position="106"/>
    </location>
</feature>
<dbReference type="InterPro" id="IPR052187">
    <property type="entry name" value="MFSD1"/>
</dbReference>
<evidence type="ECO:0000256" key="9">
    <source>
        <dbReference type="ARBA" id="ARBA00044878"/>
    </source>
</evidence>
<dbReference type="GO" id="GO:0022857">
    <property type="term" value="F:transmembrane transporter activity"/>
    <property type="evidence" value="ECO:0007669"/>
    <property type="project" value="InterPro"/>
</dbReference>
<evidence type="ECO:0000256" key="1">
    <source>
        <dbReference type="ARBA" id="ARBA00004155"/>
    </source>
</evidence>
<comment type="catalytic activity">
    <reaction evidence="20">
        <text>L-lysyl-glycine(out) = L-lysyl-glycine(in)</text>
        <dbReference type="Rhea" id="RHEA:79407"/>
        <dbReference type="ChEBI" id="CHEBI:191202"/>
    </reaction>
</comment>
<dbReference type="GeneID" id="14906649"/>
<comment type="subunit">
    <text evidence="24">Homodimer. Interacts with lysosomal protein GLMP (via lumenal domain); the interaction starts while both proteins are still in the endoplasmic reticulum and is required for stabilization of MFSD1 in lysosomes but has no direct effect on its targeting to lysosomes or transporter activity.</text>
</comment>
<comment type="catalytic activity">
    <reaction evidence="19">
        <text>L-alanyl-L-lysine(out) = L-alanyl-L-lysine(in)</text>
        <dbReference type="Rhea" id="RHEA:79415"/>
        <dbReference type="ChEBI" id="CHEBI:192470"/>
    </reaction>
</comment>
<keyword evidence="3" id="KW-0813">Transport</keyword>
<keyword evidence="4 25" id="KW-0812">Transmembrane</keyword>
<comment type="catalytic activity">
    <reaction evidence="9">
        <text>L-histidyl-glycine(out) = L-histidyl-glycine(in)</text>
        <dbReference type="Rhea" id="RHEA:79395"/>
        <dbReference type="ChEBI" id="CHEBI:229957"/>
    </reaction>
</comment>
<dbReference type="STRING" id="857967.G0QW56"/>
<evidence type="ECO:0000256" key="17">
    <source>
        <dbReference type="ARBA" id="ARBA00044903"/>
    </source>
</evidence>
<evidence type="ECO:0000256" key="14">
    <source>
        <dbReference type="ARBA" id="ARBA00044898"/>
    </source>
</evidence>
<keyword evidence="28" id="KW-1185">Reference proteome</keyword>
<keyword evidence="6 25" id="KW-0472">Membrane</keyword>
<feature type="transmembrane region" description="Helical" evidence="25">
    <location>
        <begin position="304"/>
        <end position="323"/>
    </location>
</feature>
<evidence type="ECO:0000256" key="21">
    <source>
        <dbReference type="ARBA" id="ARBA00044985"/>
    </source>
</evidence>
<evidence type="ECO:0000256" key="11">
    <source>
        <dbReference type="ARBA" id="ARBA00044884"/>
    </source>
</evidence>
<dbReference type="Gene3D" id="1.20.1250.20">
    <property type="entry name" value="MFS general substrate transporter like domains"/>
    <property type="match status" value="2"/>
</dbReference>
<evidence type="ECO:0000256" key="12">
    <source>
        <dbReference type="ARBA" id="ARBA00044891"/>
    </source>
</evidence>
<dbReference type="RefSeq" id="XP_004032124.1">
    <property type="nucleotide sequence ID" value="XM_004032076.1"/>
</dbReference>
<evidence type="ECO:0000256" key="20">
    <source>
        <dbReference type="ARBA" id="ARBA00044924"/>
    </source>
</evidence>
<evidence type="ECO:0000256" key="10">
    <source>
        <dbReference type="ARBA" id="ARBA00044881"/>
    </source>
</evidence>
<dbReference type="SUPFAM" id="SSF103473">
    <property type="entry name" value="MFS general substrate transporter"/>
    <property type="match status" value="1"/>
</dbReference>
<dbReference type="InterPro" id="IPR020846">
    <property type="entry name" value="MFS_dom"/>
</dbReference>
<evidence type="ECO:0000256" key="22">
    <source>
        <dbReference type="ARBA" id="ARBA00045018"/>
    </source>
</evidence>
<feature type="transmembrane region" description="Helical" evidence="25">
    <location>
        <begin position="335"/>
        <end position="359"/>
    </location>
</feature>
<evidence type="ECO:0000259" key="26">
    <source>
        <dbReference type="PROSITE" id="PS50850"/>
    </source>
</evidence>
<comment type="catalytic activity">
    <reaction evidence="13">
        <text>L-alpha-aminoacyl-L-lysine(out) = L-alpha-aminoacyl-L-lysine(in)</text>
        <dbReference type="Rhea" id="RHEA:79383"/>
        <dbReference type="ChEBI" id="CHEBI:229966"/>
    </reaction>
</comment>
<evidence type="ECO:0000256" key="6">
    <source>
        <dbReference type="ARBA" id="ARBA00023136"/>
    </source>
</evidence>
<evidence type="ECO:0000256" key="7">
    <source>
        <dbReference type="ARBA" id="ARBA00023228"/>
    </source>
</evidence>
<evidence type="ECO:0000313" key="27">
    <source>
        <dbReference type="EMBL" id="EGR30537.1"/>
    </source>
</evidence>
<comment type="catalytic activity">
    <reaction evidence="18">
        <text>L-histidyl-L-alpha-amino acid(out) = L-histidyl-L-alpha-amino acid(in)</text>
        <dbReference type="Rhea" id="RHEA:79379"/>
        <dbReference type="ChEBI" id="CHEBI:229964"/>
    </reaction>
</comment>
<evidence type="ECO:0000256" key="5">
    <source>
        <dbReference type="ARBA" id="ARBA00022989"/>
    </source>
</evidence>
<dbReference type="PANTHER" id="PTHR23512:SF3">
    <property type="entry name" value="MAJOR FACILITATOR SUPERFAMILY DOMAIN-CONTAINING PROTEIN 1"/>
    <property type="match status" value="1"/>
</dbReference>
<evidence type="ECO:0000256" key="18">
    <source>
        <dbReference type="ARBA" id="ARBA00044912"/>
    </source>
</evidence>
<comment type="catalytic activity">
    <reaction evidence="11">
        <text>L-alpha-aminoacyl-L-histidine(out) = L-alpha-aminoacyl-L-histidine(in)</text>
        <dbReference type="Rhea" id="RHEA:79375"/>
        <dbReference type="ChEBI" id="CHEBI:229967"/>
    </reaction>
</comment>
<evidence type="ECO:0000256" key="25">
    <source>
        <dbReference type="SAM" id="Phobius"/>
    </source>
</evidence>
<dbReference type="InterPro" id="IPR011701">
    <property type="entry name" value="MFS"/>
</dbReference>
<comment type="similarity">
    <text evidence="2">Belongs to the major facilitator superfamily.</text>
</comment>
<evidence type="ECO:0000256" key="23">
    <source>
        <dbReference type="ARBA" id="ARBA00045709"/>
    </source>
</evidence>
<protein>
    <recommendedName>
        <fullName evidence="21">Lysosomal dipeptide transporter MFSD1</fullName>
    </recommendedName>
    <alternativeName>
        <fullName evidence="22">Major facilitator superfamily domain-containing protein 1</fullName>
    </alternativeName>
</protein>
<name>G0QW56_ICHMU</name>
<comment type="catalytic activity">
    <reaction evidence="17">
        <text>L-arginyl-glycine(out) = L-arginyl-glycine(in)</text>
        <dbReference type="Rhea" id="RHEA:79391"/>
        <dbReference type="ChEBI" id="CHEBI:229955"/>
    </reaction>
</comment>
<evidence type="ECO:0000256" key="15">
    <source>
        <dbReference type="ARBA" id="ARBA00044899"/>
    </source>
</evidence>
<evidence type="ECO:0000256" key="2">
    <source>
        <dbReference type="ARBA" id="ARBA00008335"/>
    </source>
</evidence>
<gene>
    <name evidence="27" type="ORF">IMG5_129550</name>
</gene>
<sequence>MQSKEPNYNNSYRKTKMRLLALLFMCFLTFGSYMCYDFPGYLLNQIKKDMSLTNLQFSLLYSVYSLPNIILPLLAGIFIDSLGVRKAIFLFTFILIIGQLICSIGFHEQVKQYSIILFGRIIFGLGGECLNVTQSSVASKWFIDKDISLAMSLNLSVSRLGSVLGSFVFPQVYKIYNKQLFFPLILGCFFCIFSFTCGIFLIILDRKADKQEGKLKVVYQEENRLKIQDAIYLNHQFKLLVISSICNYMCFFPFMQILQDYLQNQYGLRNSQASNYMGIPYIISSILTPLIGLLIDRIGKRSQLLIISSIFLIFAHLFMIIMPQCGQEFDNCVNFSFIFPLILFGIFYSLYGAVFWSCIPLVVPNKILGTAFGITIGFQNGGLVIGPLIVGFIIEQTNYKQSGFFWMEIFFTSLAFMCLFIHLLIYSNDKRLDLNYEKLNEIQYEIQPIKLQDQTPK</sequence>
<feature type="transmembrane region" description="Helical" evidence="25">
    <location>
        <begin position="181"/>
        <end position="204"/>
    </location>
</feature>
<comment type="catalytic activity">
    <reaction evidence="12">
        <text>L-lysyl-L-alpha-amino acid(out) = L-lysyl-L-alpha-amino acid(in)</text>
        <dbReference type="Rhea" id="RHEA:79387"/>
        <dbReference type="ChEBI" id="CHEBI:229965"/>
    </reaction>
</comment>
<dbReference type="PANTHER" id="PTHR23512">
    <property type="entry name" value="MAJOR FACILITATOR SUPERFAMILY DOMAIN-CONTAINING PROTEIN 1"/>
    <property type="match status" value="1"/>
</dbReference>
<dbReference type="GO" id="GO:0005765">
    <property type="term" value="C:lysosomal membrane"/>
    <property type="evidence" value="ECO:0007669"/>
    <property type="project" value="UniProtKB-SubCell"/>
</dbReference>
<comment type="function">
    <text evidence="23">Lysosomal dipeptide uniporter that selectively exports lysine, arginine or histidine-containing dipeptides with a net positive charge from the lysosome lumen into the cytosol. Could play a role in a specific type of protein O-glycosylation indirectly regulating macrophages migration and tissue invasion. Also essential for liver homeostasis.</text>
</comment>
<evidence type="ECO:0000256" key="8">
    <source>
        <dbReference type="ARBA" id="ARBA00044876"/>
    </source>
</evidence>
<organism evidence="27 28">
    <name type="scientific">Ichthyophthirius multifiliis</name>
    <name type="common">White spot disease agent</name>
    <name type="synonym">Ich</name>
    <dbReference type="NCBI Taxonomy" id="5932"/>
    <lineage>
        <taxon>Eukaryota</taxon>
        <taxon>Sar</taxon>
        <taxon>Alveolata</taxon>
        <taxon>Ciliophora</taxon>
        <taxon>Intramacronucleata</taxon>
        <taxon>Oligohymenophorea</taxon>
        <taxon>Hymenostomatida</taxon>
        <taxon>Ophryoglenina</taxon>
        <taxon>Ichthyophthirius</taxon>
    </lineage>
</organism>
<feature type="transmembrane region" description="Helical" evidence="25">
    <location>
        <begin position="55"/>
        <end position="75"/>
    </location>
</feature>
<evidence type="ECO:0000256" key="13">
    <source>
        <dbReference type="ARBA" id="ARBA00044893"/>
    </source>
</evidence>
<dbReference type="InterPro" id="IPR036259">
    <property type="entry name" value="MFS_trans_sf"/>
</dbReference>
<feature type="domain" description="Major facilitator superfamily (MFS) profile" evidence="26">
    <location>
        <begin position="18"/>
        <end position="430"/>
    </location>
</feature>
<comment type="catalytic activity">
    <reaction evidence="15">
        <text>L-arginyl-L-alpha-amino acid(out) = L-arginyl-L-alpha-amino acid(in)</text>
        <dbReference type="Rhea" id="RHEA:79371"/>
        <dbReference type="ChEBI" id="CHEBI:84315"/>
    </reaction>
</comment>
<keyword evidence="5 25" id="KW-1133">Transmembrane helix</keyword>
<keyword evidence="7" id="KW-0458">Lysosome</keyword>
<evidence type="ECO:0000256" key="19">
    <source>
        <dbReference type="ARBA" id="ARBA00044919"/>
    </source>
</evidence>
<reference evidence="27 28" key="1">
    <citation type="submission" date="2011-07" db="EMBL/GenBank/DDBJ databases">
        <authorList>
            <person name="Coyne R."/>
            <person name="Brami D."/>
            <person name="Johnson J."/>
            <person name="Hostetler J."/>
            <person name="Hannick L."/>
            <person name="Clark T."/>
            <person name="Cassidy-Hanley D."/>
            <person name="Inman J."/>
        </authorList>
    </citation>
    <scope>NUCLEOTIDE SEQUENCE [LARGE SCALE GENOMIC DNA]</scope>
    <source>
        <strain evidence="27 28">G5</strain>
    </source>
</reference>
<feature type="transmembrane region" description="Helical" evidence="25">
    <location>
        <begin position="239"/>
        <end position="258"/>
    </location>
</feature>
<evidence type="ECO:0000256" key="3">
    <source>
        <dbReference type="ARBA" id="ARBA00022448"/>
    </source>
</evidence>
<evidence type="ECO:0000256" key="16">
    <source>
        <dbReference type="ARBA" id="ARBA00044900"/>
    </source>
</evidence>
<proteinExistence type="inferred from homology"/>
<dbReference type="Proteomes" id="UP000008983">
    <property type="component" value="Unassembled WGS sequence"/>
</dbReference>
<dbReference type="EMBL" id="GL983981">
    <property type="protein sequence ID" value="EGR30537.1"/>
    <property type="molecule type" value="Genomic_DNA"/>
</dbReference>
<accession>G0QW56</accession>
<dbReference type="PROSITE" id="PS50850">
    <property type="entry name" value="MFS"/>
    <property type="match status" value="1"/>
</dbReference>
<dbReference type="OMA" id="FMNVFTN"/>
<dbReference type="AlphaFoldDB" id="G0QW56"/>
<dbReference type="OrthoDB" id="424834at2759"/>
<feature type="transmembrane region" description="Helical" evidence="25">
    <location>
        <begin position="406"/>
        <end position="426"/>
    </location>
</feature>
<dbReference type="InParanoid" id="G0QW56"/>
<comment type="catalytic activity">
    <reaction evidence="16">
        <text>L-lysyl-L-lysine(out) = L-lysyl-L-lysine(in)</text>
        <dbReference type="Rhea" id="RHEA:79403"/>
        <dbReference type="ChEBI" id="CHEBI:229956"/>
    </reaction>
</comment>
<evidence type="ECO:0000256" key="24">
    <source>
        <dbReference type="ARBA" id="ARBA00046376"/>
    </source>
</evidence>
<evidence type="ECO:0000256" key="4">
    <source>
        <dbReference type="ARBA" id="ARBA00022692"/>
    </source>
</evidence>
<dbReference type="eggNOG" id="KOG4686">
    <property type="taxonomic scope" value="Eukaryota"/>
</dbReference>
<feature type="transmembrane region" description="Helical" evidence="25">
    <location>
        <begin position="371"/>
        <end position="394"/>
    </location>
</feature>
<dbReference type="Pfam" id="PF07690">
    <property type="entry name" value="MFS_1"/>
    <property type="match status" value="1"/>
</dbReference>
<evidence type="ECO:0000313" key="28">
    <source>
        <dbReference type="Proteomes" id="UP000008983"/>
    </source>
</evidence>